<name>A0AAV1MMQ8_9CAUD</name>
<dbReference type="Pfam" id="PF03906">
    <property type="entry name" value="Phage_T7_tail"/>
    <property type="match status" value="1"/>
</dbReference>
<dbReference type="InterPro" id="IPR005604">
    <property type="entry name" value="Phage_T7_tail_fibre-like_N"/>
</dbReference>
<evidence type="ECO:0000256" key="2">
    <source>
        <dbReference type="ARBA" id="ARBA00022732"/>
    </source>
</evidence>
<evidence type="ECO:0000313" key="5">
    <source>
        <dbReference type="EMBL" id="CAK6605743.1"/>
    </source>
</evidence>
<dbReference type="Proteomes" id="UP001497611">
    <property type="component" value="Chromosome"/>
</dbReference>
<proteinExistence type="predicted"/>
<organism evidence="5 6">
    <name type="scientific">Klebsiella phage vB_Kpn_K15PH90</name>
    <dbReference type="NCBI Taxonomy" id="3071635"/>
    <lineage>
        <taxon>Viruses</taxon>
        <taxon>Duplodnaviria</taxon>
        <taxon>Heunggongvirae</taxon>
        <taxon>Uroviricota</taxon>
        <taxon>Caudoviricetes</taxon>
        <taxon>Autographivirales</taxon>
        <taxon>Autoscriptoviridae</taxon>
        <taxon>Slopekvirinae</taxon>
        <taxon>Drulisvirus</taxon>
        <taxon>Drulisvirus K15PH90</taxon>
    </lineage>
</organism>
<feature type="domain" description="Bacteriophage T7 tail fibre protein-like N-terminal" evidence="4">
    <location>
        <begin position="5"/>
        <end position="106"/>
    </location>
</feature>
<keyword evidence="2" id="KW-1227">Viral tail protein</keyword>
<keyword evidence="3" id="KW-0946">Virion</keyword>
<gene>
    <name evidence="5" type="ORF">K15PH90_LOCUS54</name>
</gene>
<evidence type="ECO:0000313" key="6">
    <source>
        <dbReference type="Proteomes" id="UP001497611"/>
    </source>
</evidence>
<keyword evidence="6" id="KW-1185">Reference proteome</keyword>
<reference evidence="5 6" key="1">
    <citation type="submission" date="2023-10" db="EMBL/GenBank/DDBJ databases">
        <authorList>
            <person name="Robby Concha-Eloko"/>
            <person name="Pilar Barberan- Martinez"/>
            <person name="Rafael Sanjuan"/>
            <person name="Pilar Domingo-Calap"/>
        </authorList>
    </citation>
    <scope>NUCLEOTIDE SEQUENCE [LARGE SCALE GENOMIC DNA]</scope>
</reference>
<evidence type="ECO:0000259" key="4">
    <source>
        <dbReference type="Pfam" id="PF03906"/>
    </source>
</evidence>
<protein>
    <submittedName>
        <fullName evidence="5">Tail fiber protein</fullName>
    </submittedName>
</protein>
<evidence type="ECO:0000256" key="1">
    <source>
        <dbReference type="ARBA" id="ARBA00004328"/>
    </source>
</evidence>
<dbReference type="EMBL" id="OY979410">
    <property type="protein sequence ID" value="CAK6605743.1"/>
    <property type="molecule type" value="Genomic_DNA"/>
</dbReference>
<comment type="subcellular location">
    <subcellularLocation>
        <location evidence="1">Virion</location>
    </subcellularLocation>
</comment>
<sequence>MINMAYSWQEQVKPAGTQDIQCDIEYLDKSYIHVYLDGTETTAFTWTSSTNIRLNSPLSAETVVLLIRKTEREYLYIAFASGAPFIEGNVDTQNTQFLHLAQELVEGRAIDGFYGDINMHQYRITNLGHPSQAQDAATKGYVDSEIASINDAFRAGDASLDKKIDDRFSRTLRVGESSIPELPPLPSLEGRLLAISGGKPVGVLPESGSASDVMVELAKPDGYTNIGGFFSAEGAESVGDTNQSVWERIYKRGEFEIHQMPGDPAGVAGIVFGGPNNKAALVIDERGRIQTYAVVDGKLSAAQVGTPIVQGTGYFNNGFEDRIIRFPSAGGESDDLTPGILITTNANGICDFFVVSPNQFNDLGYPTGSSIDKQMFKLVKSLDIGTSLQRTIDQYPTVENSSPVMYRLFDVNYSGFGSKVVSGILSVGNYVDYTSNVYLVTLNPQNLSAAPSLGPDNIYQWLKVTALHGGQSGWGDSSLTPAVGLVNDPTNSLAKIFLRLPSYGQRISFTPINVANPSVVTFYYNDLRNNVTVDTPNYLVYSFAEKMATDRFYVRMNNGDVRYSPGTVVRVSGNVTDRLSDKLSDGVFAIGGAYHLANKGRASSIAVTNPSTGQYVISGCNLRADSWKVCPPVGFSGTSFGTPPYVVNIVSQGTNTFTIEVRTAAGSLVNINGFDWLDLHVQPV</sequence>
<accession>A0AAV1MMQ8</accession>
<dbReference type="GO" id="GO:0098015">
    <property type="term" value="C:virus tail"/>
    <property type="evidence" value="ECO:0007669"/>
    <property type="project" value="UniProtKB-KW"/>
</dbReference>
<evidence type="ECO:0000256" key="3">
    <source>
        <dbReference type="ARBA" id="ARBA00022844"/>
    </source>
</evidence>